<evidence type="ECO:0000313" key="2">
    <source>
        <dbReference type="EMBL" id="GAH33767.1"/>
    </source>
</evidence>
<keyword evidence="1" id="KW-0812">Transmembrane</keyword>
<dbReference type="Gene3D" id="3.40.800.10">
    <property type="entry name" value="Ureohydrolase domain"/>
    <property type="match status" value="1"/>
</dbReference>
<proteinExistence type="predicted"/>
<dbReference type="Pfam" id="PF00491">
    <property type="entry name" value="Arginase"/>
    <property type="match status" value="1"/>
</dbReference>
<dbReference type="AlphaFoldDB" id="X1EMF6"/>
<keyword evidence="1" id="KW-1133">Transmembrane helix</keyword>
<sequence length="68" mass="7472">CVLNPGGLTSYEGLEAVWLIGQHPLSRGFDMMEVSPPLDVRNLTSLMGAALIMQYLGAIKKRLERKGK</sequence>
<comment type="caution">
    <text evidence="2">The sequence shown here is derived from an EMBL/GenBank/DDBJ whole genome shotgun (WGS) entry which is preliminary data.</text>
</comment>
<feature type="transmembrane region" description="Helical" evidence="1">
    <location>
        <begin position="40"/>
        <end position="59"/>
    </location>
</feature>
<dbReference type="InterPro" id="IPR023696">
    <property type="entry name" value="Ureohydrolase_dom_sf"/>
</dbReference>
<protein>
    <submittedName>
        <fullName evidence="2">Uncharacterized protein</fullName>
    </submittedName>
</protein>
<accession>X1EMF6</accession>
<gene>
    <name evidence="2" type="ORF">S03H2_22081</name>
</gene>
<organism evidence="2">
    <name type="scientific">marine sediment metagenome</name>
    <dbReference type="NCBI Taxonomy" id="412755"/>
    <lineage>
        <taxon>unclassified sequences</taxon>
        <taxon>metagenomes</taxon>
        <taxon>ecological metagenomes</taxon>
    </lineage>
</organism>
<dbReference type="InterPro" id="IPR006035">
    <property type="entry name" value="Ureohydrolase"/>
</dbReference>
<name>X1EMF6_9ZZZZ</name>
<evidence type="ECO:0000256" key="1">
    <source>
        <dbReference type="SAM" id="Phobius"/>
    </source>
</evidence>
<dbReference type="EMBL" id="BARU01011834">
    <property type="protein sequence ID" value="GAH33767.1"/>
    <property type="molecule type" value="Genomic_DNA"/>
</dbReference>
<keyword evidence="1" id="KW-0472">Membrane</keyword>
<dbReference type="GO" id="GO:0046872">
    <property type="term" value="F:metal ion binding"/>
    <property type="evidence" value="ECO:0007669"/>
    <property type="project" value="InterPro"/>
</dbReference>
<feature type="non-terminal residue" evidence="2">
    <location>
        <position position="1"/>
    </location>
</feature>
<reference evidence="2" key="1">
    <citation type="journal article" date="2014" name="Front. Microbiol.">
        <title>High frequency of phylogenetically diverse reductive dehalogenase-homologous genes in deep subseafloor sedimentary metagenomes.</title>
        <authorList>
            <person name="Kawai M."/>
            <person name="Futagami T."/>
            <person name="Toyoda A."/>
            <person name="Takaki Y."/>
            <person name="Nishi S."/>
            <person name="Hori S."/>
            <person name="Arai W."/>
            <person name="Tsubouchi T."/>
            <person name="Morono Y."/>
            <person name="Uchiyama I."/>
            <person name="Ito T."/>
            <person name="Fujiyama A."/>
            <person name="Inagaki F."/>
            <person name="Takami H."/>
        </authorList>
    </citation>
    <scope>NUCLEOTIDE SEQUENCE</scope>
    <source>
        <strain evidence="2">Expedition CK06-06</strain>
    </source>
</reference>
<dbReference type="SUPFAM" id="SSF52768">
    <property type="entry name" value="Arginase/deacetylase"/>
    <property type="match status" value="1"/>
</dbReference>